<evidence type="ECO:0000313" key="3">
    <source>
        <dbReference type="Proteomes" id="UP001159363"/>
    </source>
</evidence>
<evidence type="ECO:0000313" key="2">
    <source>
        <dbReference type="EMBL" id="KAJ8882597.1"/>
    </source>
</evidence>
<comment type="caution">
    <text evidence="2">The sequence shown here is derived from an EMBL/GenBank/DDBJ whole genome shotgun (WGS) entry which is preliminary data.</text>
</comment>
<feature type="region of interest" description="Disordered" evidence="1">
    <location>
        <begin position="53"/>
        <end position="113"/>
    </location>
</feature>
<protein>
    <submittedName>
        <fullName evidence="2">Uncharacterized protein</fullName>
    </submittedName>
</protein>
<keyword evidence="3" id="KW-1185">Reference proteome</keyword>
<accession>A0ABQ9HE45</accession>
<organism evidence="2 3">
    <name type="scientific">Dryococelus australis</name>
    <dbReference type="NCBI Taxonomy" id="614101"/>
    <lineage>
        <taxon>Eukaryota</taxon>
        <taxon>Metazoa</taxon>
        <taxon>Ecdysozoa</taxon>
        <taxon>Arthropoda</taxon>
        <taxon>Hexapoda</taxon>
        <taxon>Insecta</taxon>
        <taxon>Pterygota</taxon>
        <taxon>Neoptera</taxon>
        <taxon>Polyneoptera</taxon>
        <taxon>Phasmatodea</taxon>
        <taxon>Verophasmatodea</taxon>
        <taxon>Anareolatae</taxon>
        <taxon>Phasmatidae</taxon>
        <taxon>Eurycanthinae</taxon>
        <taxon>Dryococelus</taxon>
    </lineage>
</organism>
<gene>
    <name evidence="2" type="ORF">PR048_014408</name>
</gene>
<dbReference type="EMBL" id="JARBHB010000005">
    <property type="protein sequence ID" value="KAJ8882597.1"/>
    <property type="molecule type" value="Genomic_DNA"/>
</dbReference>
<feature type="compositionally biased region" description="Pro residues" evidence="1">
    <location>
        <begin position="341"/>
        <end position="353"/>
    </location>
</feature>
<sequence length="372" mass="39953">MSSSPRDRHDSLFGAEFKATPCHQRQVAPVEVHFCFITSHVMVLKPPGGGSSNIFGAPDVPEATPRRRNQSHLQSSVLPGCDMGTPARAKPGNNSYERLFGEPEPRQPSATKNRLKSNIPIGVDKLNDKLVNGSAHNGYDTHKGWWSTRDLEMQLFLASSMPKCHLTLQHSATLFALDGVNYRVCGCARKSACMRERAQGMPLALCCPMTSMHCTGTGIVYMAIQRIVHSRQFSNWSHYGIENSKASVAQVWLYARRDIAVVEQLVVAACEGLLVAAYLPRNPVTGLGMMDRDSQVRRSARRRDGNPVTGEGYVATNAEKATVSAGDGPTTPAVNGTSAPAPAPAPASAPAPAPQQSNAARRVPPGGFSSGL</sequence>
<feature type="non-terminal residue" evidence="2">
    <location>
        <position position="372"/>
    </location>
</feature>
<reference evidence="2 3" key="1">
    <citation type="submission" date="2023-02" db="EMBL/GenBank/DDBJ databases">
        <title>LHISI_Scaffold_Assembly.</title>
        <authorList>
            <person name="Stuart O.P."/>
            <person name="Cleave R."/>
            <person name="Magrath M.J.L."/>
            <person name="Mikheyev A.S."/>
        </authorList>
    </citation>
    <scope>NUCLEOTIDE SEQUENCE [LARGE SCALE GENOMIC DNA]</scope>
    <source>
        <strain evidence="2">Daus_M_001</strain>
        <tissue evidence="2">Leg muscle</tissue>
    </source>
</reference>
<dbReference type="Proteomes" id="UP001159363">
    <property type="component" value="Chromosome 4"/>
</dbReference>
<feature type="region of interest" description="Disordered" evidence="1">
    <location>
        <begin position="287"/>
        <end position="372"/>
    </location>
</feature>
<proteinExistence type="predicted"/>
<evidence type="ECO:0000256" key="1">
    <source>
        <dbReference type="SAM" id="MobiDB-lite"/>
    </source>
</evidence>
<name>A0ABQ9HE45_9NEOP</name>